<name>A0A2P2EEF8_9PROT</name>
<feature type="transmembrane region" description="Helical" evidence="5">
    <location>
        <begin position="181"/>
        <end position="204"/>
    </location>
</feature>
<dbReference type="GO" id="GO:0005886">
    <property type="term" value="C:plasma membrane"/>
    <property type="evidence" value="ECO:0007669"/>
    <property type="project" value="TreeGrafter"/>
</dbReference>
<keyword evidence="4 5" id="KW-0472">Membrane</keyword>
<evidence type="ECO:0000256" key="4">
    <source>
        <dbReference type="ARBA" id="ARBA00023136"/>
    </source>
</evidence>
<comment type="caution">
    <text evidence="6">The sequence shown here is derived from an EMBL/GenBank/DDBJ whole genome shotgun (WGS) entry which is preliminary data.</text>
</comment>
<dbReference type="Proteomes" id="UP000245086">
    <property type="component" value="Unassembled WGS sequence"/>
</dbReference>
<feature type="transmembrane region" description="Helical" evidence="5">
    <location>
        <begin position="376"/>
        <end position="399"/>
    </location>
</feature>
<dbReference type="NCBIfam" id="TIGR00785">
    <property type="entry name" value="dass"/>
    <property type="match status" value="1"/>
</dbReference>
<feature type="transmembrane region" description="Helical" evidence="5">
    <location>
        <begin position="430"/>
        <end position="456"/>
    </location>
</feature>
<keyword evidence="2 5" id="KW-0812">Transmembrane</keyword>
<keyword evidence="7" id="KW-1185">Reference proteome</keyword>
<dbReference type="PANTHER" id="PTHR10283">
    <property type="entry name" value="SOLUTE CARRIER FAMILY 13 MEMBER"/>
    <property type="match status" value="1"/>
</dbReference>
<dbReference type="GO" id="GO:0008514">
    <property type="term" value="F:organic anion transmembrane transporter activity"/>
    <property type="evidence" value="ECO:0007669"/>
    <property type="project" value="UniProtKB-ARBA"/>
</dbReference>
<feature type="transmembrane region" description="Helical" evidence="5">
    <location>
        <begin position="95"/>
        <end position="113"/>
    </location>
</feature>
<proteinExistence type="predicted"/>
<dbReference type="PANTHER" id="PTHR10283:SF82">
    <property type="entry name" value="SOLUTE CARRIER FAMILY 13 MEMBER 2"/>
    <property type="match status" value="1"/>
</dbReference>
<feature type="transmembrane region" description="Helical" evidence="5">
    <location>
        <begin position="303"/>
        <end position="325"/>
    </location>
</feature>
<evidence type="ECO:0000256" key="1">
    <source>
        <dbReference type="ARBA" id="ARBA00004141"/>
    </source>
</evidence>
<evidence type="ECO:0000313" key="7">
    <source>
        <dbReference type="Proteomes" id="UP000245086"/>
    </source>
</evidence>
<sequence length="493" mass="50851">MPQPAPETLLEEGHATSGLGQRIGFFLGLAIAGTMAWLGAPDGLNPKAWLALCLLALMIVWWVSEAIPVAATALLPLCILPMMGVLKPVEAAAPYADPIIFLFIGGFMIAAAIEQSGLHRRIAIHVLLLVGSSPAAIVGGFMLATTLLSMWISNTATALMMTPIALAVCQAAAPEGPHRRSLMAACVLGVAYCASIGGVGTPIGTPTNLIGARWLEANGVGLSFPQWMAIGGAIIAIMVPLTWFVLTRIAYRLPKHLGDDTARAVIAAEARALGPISRKEGRVLVIFLLVALAWIFREPLSKLPGLSGLTDMVIAVLGAVALFIVPAGDKTNPGKGLLDWDVAERIPWGIAILFGGGLSIAAALEQTGLSSYIGAQLTGLGALPVLLVVLILVGATVFLSELASNVATLTAMLPVLTAMVAGSGGDPLMIGASATFAASFGFMLPIATAANAIAYATGAPQQREMLRVGFFLNLCGIATIALAVGLIGPLIRN</sequence>
<keyword evidence="3 5" id="KW-1133">Transmembrane helix</keyword>
<feature type="transmembrane region" description="Helical" evidence="5">
    <location>
        <begin position="406"/>
        <end position="424"/>
    </location>
</feature>
<evidence type="ECO:0000256" key="3">
    <source>
        <dbReference type="ARBA" id="ARBA00022989"/>
    </source>
</evidence>
<dbReference type="AlphaFoldDB" id="A0A2P2EEF8"/>
<accession>A0A2P2EEF8</accession>
<organism evidence="6 7">
    <name type="scientific">Candidatus Phycosocius bacilliformis</name>
    <dbReference type="NCBI Taxonomy" id="1445552"/>
    <lineage>
        <taxon>Bacteria</taxon>
        <taxon>Pseudomonadati</taxon>
        <taxon>Pseudomonadota</taxon>
        <taxon>Alphaproteobacteria</taxon>
        <taxon>Caulobacterales</taxon>
        <taxon>Caulobacterales incertae sedis</taxon>
        <taxon>Candidatus Phycosocius</taxon>
    </lineage>
</organism>
<feature type="transmembrane region" description="Helical" evidence="5">
    <location>
        <begin position="150"/>
        <end position="169"/>
    </location>
</feature>
<feature type="transmembrane region" description="Helical" evidence="5">
    <location>
        <begin position="224"/>
        <end position="246"/>
    </location>
</feature>
<dbReference type="OrthoDB" id="9766267at2"/>
<gene>
    <name evidence="6" type="primary">sdcS</name>
    <name evidence="6" type="ORF">PbB2_03139</name>
</gene>
<feature type="transmembrane region" description="Helical" evidence="5">
    <location>
        <begin position="20"/>
        <end position="38"/>
    </location>
</feature>
<dbReference type="RefSeq" id="WP_108986324.1">
    <property type="nucleotide sequence ID" value="NZ_BFBR01000015.1"/>
</dbReference>
<dbReference type="Pfam" id="PF00939">
    <property type="entry name" value="Na_sulph_symp"/>
    <property type="match status" value="1"/>
</dbReference>
<evidence type="ECO:0000256" key="5">
    <source>
        <dbReference type="SAM" id="Phobius"/>
    </source>
</evidence>
<dbReference type="GO" id="GO:1905039">
    <property type="term" value="P:carboxylic acid transmembrane transport"/>
    <property type="evidence" value="ECO:0007669"/>
    <property type="project" value="UniProtKB-ARBA"/>
</dbReference>
<reference evidence="6" key="1">
    <citation type="journal article" date="2018" name="Genome Announc.">
        <title>Draft Genome Sequence of "Candidatus Phycosocius bacilliformis," an Alphaproteobacterial Ectosymbiont of the Hydrocarbon-Producing Green Alga Botryococcus braunii.</title>
        <authorList>
            <person name="Tanabe Y."/>
            <person name="Yamaguchi H."/>
            <person name="Watanabe M.M."/>
        </authorList>
    </citation>
    <scope>NUCLEOTIDE SEQUENCE [LARGE SCALE GENOMIC DNA]</scope>
    <source>
        <strain evidence="6">BOTRYCO-2</strain>
    </source>
</reference>
<evidence type="ECO:0000256" key="2">
    <source>
        <dbReference type="ARBA" id="ARBA00022692"/>
    </source>
</evidence>
<feature type="transmembrane region" description="Helical" evidence="5">
    <location>
        <begin position="468"/>
        <end position="491"/>
    </location>
</feature>
<feature type="transmembrane region" description="Helical" evidence="5">
    <location>
        <begin position="346"/>
        <end position="364"/>
    </location>
</feature>
<comment type="subcellular location">
    <subcellularLocation>
        <location evidence="1">Membrane</location>
        <topology evidence="1">Multi-pass membrane protein</topology>
    </subcellularLocation>
</comment>
<feature type="transmembrane region" description="Helical" evidence="5">
    <location>
        <begin position="122"/>
        <end position="144"/>
    </location>
</feature>
<dbReference type="EMBL" id="BFBR01000015">
    <property type="protein sequence ID" value="GBF59439.1"/>
    <property type="molecule type" value="Genomic_DNA"/>
</dbReference>
<protein>
    <submittedName>
        <fullName evidence="6">Sodium-dependent dicarboxylate transporter SdcS</fullName>
    </submittedName>
</protein>
<feature type="transmembrane region" description="Helical" evidence="5">
    <location>
        <begin position="281"/>
        <end position="297"/>
    </location>
</feature>
<feature type="transmembrane region" description="Helical" evidence="5">
    <location>
        <begin position="50"/>
        <end position="75"/>
    </location>
</feature>
<dbReference type="InterPro" id="IPR001898">
    <property type="entry name" value="SLC13A/DASS"/>
</dbReference>
<evidence type="ECO:0000313" key="6">
    <source>
        <dbReference type="EMBL" id="GBF59439.1"/>
    </source>
</evidence>